<dbReference type="EMBL" id="LAZR01018077">
    <property type="protein sequence ID" value="KKL97807.1"/>
    <property type="molecule type" value="Genomic_DNA"/>
</dbReference>
<protein>
    <submittedName>
        <fullName evidence="2">Uncharacterized protein</fullName>
    </submittedName>
</protein>
<accession>A0A0F9JFS8</accession>
<name>A0A0F9JFS8_9ZZZZ</name>
<proteinExistence type="predicted"/>
<organism evidence="2">
    <name type="scientific">marine sediment metagenome</name>
    <dbReference type="NCBI Taxonomy" id="412755"/>
    <lineage>
        <taxon>unclassified sequences</taxon>
        <taxon>metagenomes</taxon>
        <taxon>ecological metagenomes</taxon>
    </lineage>
</organism>
<dbReference type="AlphaFoldDB" id="A0A0F9JFS8"/>
<feature type="region of interest" description="Disordered" evidence="1">
    <location>
        <begin position="127"/>
        <end position="154"/>
    </location>
</feature>
<gene>
    <name evidence="2" type="ORF">LCGC14_1830750</name>
</gene>
<sequence>MTGQEFKAGWAMLTAALGFEVAESQEAFYSSQLRGLEDGAFLRGVQDLVASEGFAEFARFRRVPTLHELRQACAVAGRAPQGRPYVGGVPLRDVLGSIPADGREPLPEEAGELVDLVAARAEAPRRKLLPGPGNTGHAALARMPQAAGRPVEATPERLAELRRQAMRLCESEVS</sequence>
<evidence type="ECO:0000313" key="2">
    <source>
        <dbReference type="EMBL" id="KKL97807.1"/>
    </source>
</evidence>
<reference evidence="2" key="1">
    <citation type="journal article" date="2015" name="Nature">
        <title>Complex archaea that bridge the gap between prokaryotes and eukaryotes.</title>
        <authorList>
            <person name="Spang A."/>
            <person name="Saw J.H."/>
            <person name="Jorgensen S.L."/>
            <person name="Zaremba-Niedzwiedzka K."/>
            <person name="Martijn J."/>
            <person name="Lind A.E."/>
            <person name="van Eijk R."/>
            <person name="Schleper C."/>
            <person name="Guy L."/>
            <person name="Ettema T.J."/>
        </authorList>
    </citation>
    <scope>NUCLEOTIDE SEQUENCE</scope>
</reference>
<evidence type="ECO:0000256" key="1">
    <source>
        <dbReference type="SAM" id="MobiDB-lite"/>
    </source>
</evidence>
<comment type="caution">
    <text evidence="2">The sequence shown here is derived from an EMBL/GenBank/DDBJ whole genome shotgun (WGS) entry which is preliminary data.</text>
</comment>